<accession>A0A0N4T9C5</accession>
<sequence length="35" mass="3971">MQPIKQKRLIRQVKPEPKCNCDTSNRCPPGPPGRP</sequence>
<dbReference type="WBParaSite" id="BPAG_0000481201-mRNA-1">
    <property type="protein sequence ID" value="BPAG_0000481201-mRNA-1"/>
    <property type="gene ID" value="BPAG_0000481201"/>
</dbReference>
<name>A0A0N4T9C5_BRUPA</name>
<reference evidence="4" key="1">
    <citation type="submission" date="2017-02" db="UniProtKB">
        <authorList>
            <consortium name="WormBaseParasite"/>
        </authorList>
    </citation>
    <scope>IDENTIFICATION</scope>
</reference>
<proteinExistence type="predicted"/>
<evidence type="ECO:0000313" key="2">
    <source>
        <dbReference type="EMBL" id="VDN85962.1"/>
    </source>
</evidence>
<gene>
    <name evidence="2" type="ORF">BPAG_LOCUS4776</name>
</gene>
<dbReference type="AlphaFoldDB" id="A0A0N4T9C5"/>
<evidence type="ECO:0000256" key="1">
    <source>
        <dbReference type="SAM" id="MobiDB-lite"/>
    </source>
</evidence>
<reference evidence="2 3" key="2">
    <citation type="submission" date="2018-11" db="EMBL/GenBank/DDBJ databases">
        <authorList>
            <consortium name="Pathogen Informatics"/>
        </authorList>
    </citation>
    <scope>NUCLEOTIDE SEQUENCE [LARGE SCALE GENOMIC DNA]</scope>
</reference>
<keyword evidence="3" id="KW-1185">Reference proteome</keyword>
<feature type="region of interest" description="Disordered" evidence="1">
    <location>
        <begin position="1"/>
        <end position="35"/>
    </location>
</feature>
<evidence type="ECO:0000313" key="4">
    <source>
        <dbReference type="WBParaSite" id="BPAG_0000481201-mRNA-1"/>
    </source>
</evidence>
<protein>
    <submittedName>
        <fullName evidence="4">HNH endonuclease</fullName>
    </submittedName>
</protein>
<evidence type="ECO:0000313" key="3">
    <source>
        <dbReference type="Proteomes" id="UP000278627"/>
    </source>
</evidence>
<organism evidence="4">
    <name type="scientific">Brugia pahangi</name>
    <name type="common">Filarial nematode worm</name>
    <dbReference type="NCBI Taxonomy" id="6280"/>
    <lineage>
        <taxon>Eukaryota</taxon>
        <taxon>Metazoa</taxon>
        <taxon>Ecdysozoa</taxon>
        <taxon>Nematoda</taxon>
        <taxon>Chromadorea</taxon>
        <taxon>Rhabditida</taxon>
        <taxon>Spirurina</taxon>
        <taxon>Spiruromorpha</taxon>
        <taxon>Filarioidea</taxon>
        <taxon>Onchocercidae</taxon>
        <taxon>Brugia</taxon>
    </lineage>
</organism>
<dbReference type="EMBL" id="UZAD01002677">
    <property type="protein sequence ID" value="VDN85962.1"/>
    <property type="molecule type" value="Genomic_DNA"/>
</dbReference>
<feature type="compositionally biased region" description="Basic residues" evidence="1">
    <location>
        <begin position="1"/>
        <end position="11"/>
    </location>
</feature>
<dbReference type="Proteomes" id="UP000278627">
    <property type="component" value="Unassembled WGS sequence"/>
</dbReference>